<dbReference type="Pfam" id="PF19909">
    <property type="entry name" value="DUF6382"/>
    <property type="match status" value="1"/>
</dbReference>
<feature type="compositionally biased region" description="Basic and acidic residues" evidence="1">
    <location>
        <begin position="322"/>
        <end position="335"/>
    </location>
</feature>
<dbReference type="Pfam" id="PF00498">
    <property type="entry name" value="FHA"/>
    <property type="match status" value="1"/>
</dbReference>
<name>A0A7X3FIH9_9BACL</name>
<accession>A0A7X3FIH9</accession>
<dbReference type="PANTHER" id="PTHR23308">
    <property type="entry name" value="NUCLEAR INHIBITOR OF PROTEIN PHOSPHATASE-1"/>
    <property type="match status" value="1"/>
</dbReference>
<proteinExistence type="predicted"/>
<dbReference type="InterPro" id="IPR050923">
    <property type="entry name" value="Cell_Proc_Reg/RNA_Proc"/>
</dbReference>
<feature type="compositionally biased region" description="Basic and acidic residues" evidence="1">
    <location>
        <begin position="288"/>
        <end position="299"/>
    </location>
</feature>
<feature type="compositionally biased region" description="Low complexity" evidence="1">
    <location>
        <begin position="370"/>
        <end position="414"/>
    </location>
</feature>
<dbReference type="SMART" id="SM00240">
    <property type="entry name" value="FHA"/>
    <property type="match status" value="1"/>
</dbReference>
<evidence type="ECO:0000256" key="2">
    <source>
        <dbReference type="SAM" id="Phobius"/>
    </source>
</evidence>
<keyword evidence="2" id="KW-0472">Membrane</keyword>
<dbReference type="EMBL" id="RHLK01000006">
    <property type="protein sequence ID" value="MVP00328.1"/>
    <property type="molecule type" value="Genomic_DNA"/>
</dbReference>
<evidence type="ECO:0000313" key="4">
    <source>
        <dbReference type="EMBL" id="MVP00328.1"/>
    </source>
</evidence>
<feature type="transmembrane region" description="Helical" evidence="2">
    <location>
        <begin position="432"/>
        <end position="450"/>
    </location>
</feature>
<keyword evidence="5" id="KW-1185">Reference proteome</keyword>
<organism evidence="4 5">
    <name type="scientific">Paenibacillus lutrae</name>
    <dbReference type="NCBI Taxonomy" id="2078573"/>
    <lineage>
        <taxon>Bacteria</taxon>
        <taxon>Bacillati</taxon>
        <taxon>Bacillota</taxon>
        <taxon>Bacilli</taxon>
        <taxon>Bacillales</taxon>
        <taxon>Paenibacillaceae</taxon>
        <taxon>Paenibacillus</taxon>
    </lineage>
</organism>
<dbReference type="CDD" id="cd00060">
    <property type="entry name" value="FHA"/>
    <property type="match status" value="1"/>
</dbReference>
<dbReference type="PROSITE" id="PS50006">
    <property type="entry name" value="FHA_DOMAIN"/>
    <property type="match status" value="1"/>
</dbReference>
<reference evidence="4 5" key="1">
    <citation type="journal article" date="2019" name="Microorganisms">
        <title>Paenibacillus lutrae sp. nov., A Chitinolytic Species Isolated from A River Otter in Castril Natural Park, Granada, Spain.</title>
        <authorList>
            <person name="Rodriguez M."/>
            <person name="Reina J.C."/>
            <person name="Bejar V."/>
            <person name="Llamas I."/>
        </authorList>
    </citation>
    <scope>NUCLEOTIDE SEQUENCE [LARGE SCALE GENOMIC DNA]</scope>
    <source>
        <strain evidence="4 5">N10</strain>
    </source>
</reference>
<dbReference type="InterPro" id="IPR000253">
    <property type="entry name" value="FHA_dom"/>
</dbReference>
<comment type="caution">
    <text evidence="4">The sequence shown here is derived from an EMBL/GenBank/DDBJ whole genome shotgun (WGS) entry which is preliminary data.</text>
</comment>
<feature type="region of interest" description="Disordered" evidence="1">
    <location>
        <begin position="317"/>
        <end position="414"/>
    </location>
</feature>
<dbReference type="InterPro" id="IPR045962">
    <property type="entry name" value="DUF6382"/>
</dbReference>
<dbReference type="SUPFAM" id="SSF49879">
    <property type="entry name" value="SMAD/FHA domain"/>
    <property type="match status" value="1"/>
</dbReference>
<dbReference type="Proteomes" id="UP000490800">
    <property type="component" value="Unassembled WGS sequence"/>
</dbReference>
<protein>
    <submittedName>
        <fullName evidence="4">FHA domain-containing protein</fullName>
    </submittedName>
</protein>
<dbReference type="Gene3D" id="2.60.200.20">
    <property type="match status" value="1"/>
</dbReference>
<dbReference type="InterPro" id="IPR008984">
    <property type="entry name" value="SMAD_FHA_dom_sf"/>
</dbReference>
<feature type="transmembrane region" description="Helical" evidence="2">
    <location>
        <begin position="456"/>
        <end position="477"/>
    </location>
</feature>
<keyword evidence="2" id="KW-0812">Transmembrane</keyword>
<evidence type="ECO:0000259" key="3">
    <source>
        <dbReference type="PROSITE" id="PS50006"/>
    </source>
</evidence>
<sequence length="648" mass="70267">MKMKLEQFGLQAEYRSGQGRWLTLGKEEGLLRHELAPLQFKMLTEETIPHVLSMESEEIDFNVKLVYNLHAKLSLSEVIRNRKLSADKCLYYLHTAAACVSNSRNYMLSEAQFVLDSRFIFTSNLGADLHMLCVPLQEIPAASLESAWANLIQDMVTHLAVTERSRLQPLINKCMEPGFTAESLKKAIYTAMRNSKGEEYNSVKIESGIDYDEFWEEKLEGTAPPGTAQHRDRIHDFETHGRSDSGDFLEEAGVRLPKFAPSRVDDSAEMQEMPEESGGPDAVHFQSRRQDKNESVDLDRRYSEAAGIAGMDLYNADTENSGLERRHIPARERDQAATANGSARSSERLGAEPAWEQRGAAAAFSRQQSRGRPGAHGAAAARPAAAAPHAPAPHAGAAHPAPSQASPGESAAASAAAAAPAGPILGARARTGALGAASLIIAMIWNAYLSAPAQPLLYICSGATLLVLAAAFALLAIGMPGMANRSAEEVTAASTSRGLAPATEPVSLERHYAALGERTTLLMPPAPPHSAADETVFLGQPAAASSNQQERWPVLEAMRGGRKETILLDTASFMIGRGETDVHYVEDVPGVSRVHAEIIRMTEGYAVKDLNSRNGTFLNGERISPYQSVYLSDGDVIRIVHTEFIFRT</sequence>
<evidence type="ECO:0000256" key="1">
    <source>
        <dbReference type="SAM" id="MobiDB-lite"/>
    </source>
</evidence>
<evidence type="ECO:0000313" key="5">
    <source>
        <dbReference type="Proteomes" id="UP000490800"/>
    </source>
</evidence>
<dbReference type="AlphaFoldDB" id="A0A7X3FIH9"/>
<feature type="domain" description="FHA" evidence="3">
    <location>
        <begin position="573"/>
        <end position="623"/>
    </location>
</feature>
<keyword evidence="2" id="KW-1133">Transmembrane helix</keyword>
<gene>
    <name evidence="4" type="ORF">EDM21_12480</name>
</gene>
<feature type="region of interest" description="Disordered" evidence="1">
    <location>
        <begin position="264"/>
        <end position="299"/>
    </location>
</feature>